<dbReference type="EMBL" id="SHAH01000009">
    <property type="protein sequence ID" value="RZO77938.1"/>
    <property type="molecule type" value="Genomic_DNA"/>
</dbReference>
<sequence>MSALNRALKYGVFATIATLINLSTQELAIRLYSGPFDIYVALLLGTVTGLVSKYTLDKRYIFAYATKSHRHNLNKFLAYTFTGGFTTAVFWGLELGFEYWFGGKIARYIGAVIGLSIGYVVKYRLDKHLVFARAADSASHSLSSPTTET</sequence>
<gene>
    <name evidence="2" type="ORF">EVA69_01295</name>
</gene>
<accession>A0A520S640</accession>
<feature type="transmembrane region" description="Helical" evidence="1">
    <location>
        <begin position="38"/>
        <end position="56"/>
    </location>
</feature>
<organism evidence="2 3">
    <name type="scientific">OM182 bacterium</name>
    <dbReference type="NCBI Taxonomy" id="2510334"/>
    <lineage>
        <taxon>Bacteria</taxon>
        <taxon>Pseudomonadati</taxon>
        <taxon>Pseudomonadota</taxon>
        <taxon>Gammaproteobacteria</taxon>
        <taxon>OMG group</taxon>
        <taxon>OM182 clade</taxon>
    </lineage>
</organism>
<comment type="caution">
    <text evidence="2">The sequence shown here is derived from an EMBL/GenBank/DDBJ whole genome shotgun (WGS) entry which is preliminary data.</text>
</comment>
<evidence type="ECO:0000256" key="1">
    <source>
        <dbReference type="SAM" id="Phobius"/>
    </source>
</evidence>
<keyword evidence="1" id="KW-0472">Membrane</keyword>
<keyword evidence="1" id="KW-0812">Transmembrane</keyword>
<feature type="transmembrane region" description="Helical" evidence="1">
    <location>
        <begin position="76"/>
        <end position="93"/>
    </location>
</feature>
<dbReference type="AlphaFoldDB" id="A0A520S640"/>
<evidence type="ECO:0000313" key="2">
    <source>
        <dbReference type="EMBL" id="RZO77938.1"/>
    </source>
</evidence>
<evidence type="ECO:0000313" key="3">
    <source>
        <dbReference type="Proteomes" id="UP000320404"/>
    </source>
</evidence>
<dbReference type="GO" id="GO:0016020">
    <property type="term" value="C:membrane"/>
    <property type="evidence" value="ECO:0007669"/>
    <property type="project" value="UniProtKB-SubCell"/>
</dbReference>
<name>A0A520S640_9GAMM</name>
<dbReference type="Proteomes" id="UP000320404">
    <property type="component" value="Unassembled WGS sequence"/>
</dbReference>
<reference evidence="2 3" key="1">
    <citation type="submission" date="2019-02" db="EMBL/GenBank/DDBJ databases">
        <title>Prokaryotic population dynamics and viral predation in marine succession experiment using metagenomics: the confinement effect.</title>
        <authorList>
            <person name="Haro-Moreno J.M."/>
            <person name="Rodriguez-Valera F."/>
            <person name="Lopez-Perez M."/>
        </authorList>
    </citation>
    <scope>NUCLEOTIDE SEQUENCE [LARGE SCALE GENOMIC DNA]</scope>
    <source>
        <strain evidence="2">MED-G158</strain>
    </source>
</reference>
<feature type="transmembrane region" description="Helical" evidence="1">
    <location>
        <begin position="105"/>
        <end position="123"/>
    </location>
</feature>
<dbReference type="GO" id="GO:0000271">
    <property type="term" value="P:polysaccharide biosynthetic process"/>
    <property type="evidence" value="ECO:0007669"/>
    <property type="project" value="InterPro"/>
</dbReference>
<proteinExistence type="predicted"/>
<protein>
    <submittedName>
        <fullName evidence="2">GtrA family protein</fullName>
    </submittedName>
</protein>
<dbReference type="NCBIfam" id="NF037976">
    <property type="entry name" value="gtrA_1"/>
    <property type="match status" value="1"/>
</dbReference>
<keyword evidence="1" id="KW-1133">Transmembrane helix</keyword>